<organism evidence="1">
    <name type="scientific">Chromera velia CCMP2878</name>
    <dbReference type="NCBI Taxonomy" id="1169474"/>
    <lineage>
        <taxon>Eukaryota</taxon>
        <taxon>Sar</taxon>
        <taxon>Alveolata</taxon>
        <taxon>Colpodellida</taxon>
        <taxon>Chromeraceae</taxon>
        <taxon>Chromera</taxon>
    </lineage>
</organism>
<dbReference type="AlphaFoldDB" id="A0A0G4H1I9"/>
<dbReference type="VEuPathDB" id="CryptoDB:Cvel_24310"/>
<reference evidence="1" key="1">
    <citation type="submission" date="2014-11" db="EMBL/GenBank/DDBJ databases">
        <authorList>
            <person name="Otto D Thomas"/>
            <person name="Naeem Raeece"/>
        </authorList>
    </citation>
    <scope>NUCLEOTIDE SEQUENCE</scope>
</reference>
<proteinExistence type="predicted"/>
<evidence type="ECO:0000313" key="1">
    <source>
        <dbReference type="EMBL" id="CEM37483.1"/>
    </source>
</evidence>
<name>A0A0G4H1I9_9ALVE</name>
<accession>A0A0G4H1I9</accession>
<dbReference type="EMBL" id="CDMZ01001780">
    <property type="protein sequence ID" value="CEM37483.1"/>
    <property type="molecule type" value="Genomic_DNA"/>
</dbReference>
<protein>
    <submittedName>
        <fullName evidence="1">Uncharacterized protein</fullName>
    </submittedName>
</protein>
<feature type="non-terminal residue" evidence="1">
    <location>
        <position position="1"/>
    </location>
</feature>
<gene>
    <name evidence="1" type="ORF">Cvel_24310</name>
</gene>
<sequence length="775" mass="84890">VTVWEPPGQPQVLDRVDGELGTPAAVSPEDGPFRDLDEDVVGRLTAFLSMRCSLRWFLSCRGMWGKRHTLRVLELDEAFGPTPLSQQDLETFLHSVEHCRMFYLHFRGADSPPGRVKLFADFLARNAGVVEQCALFFVPATFFDLCLQSPSVVPPVSSGSEHHFPSPFCSLRKLSICTGSVRHLMSSLENLAKKEGNHPHPLSSPLFPSLEEFELFTGNDVGRDKSYAPKAGLRLDLISQTDGDKDMELREPVILTDGGVQVPLTGGVFSPADKLKLPLTPLQREEVRRLEAAAEVRVGEATAAFLRMHRGTVRVVTDRSDCLRVANGPDEYLDVEIFRLLQPLSWNLKAEEMATFRNLTILEVGTAAFEKSLLCSLPYPEKLRLICLRSVTDWREVGRCCSVAAVPEFERLRFSVETIDLCHEPVDGNVNQNGVLLHHSGGTWQDVSSIVEYGMHAAMLELFFARLSREKGRGPRLIRWTQHSLLRIPDRKAALQQGVLPLWGMTEEERGQLASWAESVCATHTEDEAGVYLAPTQTVASVVSRLVERSRTPIGQERLGWGALDVSPFDFVEQIEIELVGAISESKASPFLPIALPLSFQVKSIGTLSFSCENCLKAEIERGGVALPPFLVTPRAPHIDLMTVDDNSETTGEILLGCVFGSCGGVGHSYAAARCVSGFLSESSKSAVSQNGAFPSPSPGWSAFPVAVEGLEGRGKGGEGGSLESPQIPSHIQCRRLAEAVGAVEVRDSRWLPAGWQQTPLGTGPLKLRIQESGL</sequence>